<reference evidence="2" key="1">
    <citation type="journal article" date="2018" name="Sci. Rep.">
        <title>Characterization of LE3 and LE4, the only lytic phages known to infect the spirochete Leptospira.</title>
        <authorList>
            <person name="Schiettekatte O."/>
            <person name="Vincent A.T."/>
            <person name="Malosse C."/>
            <person name="Lechat P."/>
            <person name="Chamot-Rooke J."/>
            <person name="Veyrier F.J."/>
            <person name="Picardeau M."/>
            <person name="Bourhy P."/>
        </authorList>
    </citation>
    <scope>NUCLEOTIDE SEQUENCE</scope>
    <source>
        <plasmid evidence="2">p2_L200901116</plasmid>
    </source>
</reference>
<proteinExistence type="predicted"/>
<feature type="transmembrane region" description="Helical" evidence="1">
    <location>
        <begin position="7"/>
        <end position="26"/>
    </location>
</feature>
<feature type="transmembrane region" description="Helical" evidence="1">
    <location>
        <begin position="32"/>
        <end position="54"/>
    </location>
</feature>
<evidence type="ECO:0000256" key="1">
    <source>
        <dbReference type="SAM" id="Phobius"/>
    </source>
</evidence>
<keyword evidence="1" id="KW-1133">Transmembrane helix</keyword>
<dbReference type="EMBL" id="MF974398">
    <property type="protein sequence ID" value="AVH81583.1"/>
    <property type="molecule type" value="Genomic_DNA"/>
</dbReference>
<dbReference type="RefSeq" id="WP_002745822.1">
    <property type="nucleotide sequence ID" value="NZ_MF974398.1"/>
</dbReference>
<keyword evidence="2" id="KW-0614">Plasmid</keyword>
<organism evidence="2">
    <name type="scientific">Leptospira mayottensis 200901116</name>
    <dbReference type="NCBI Taxonomy" id="1192864"/>
    <lineage>
        <taxon>Bacteria</taxon>
        <taxon>Pseudomonadati</taxon>
        <taxon>Spirochaetota</taxon>
        <taxon>Spirochaetia</taxon>
        <taxon>Leptospirales</taxon>
        <taxon>Leptospiraceae</taxon>
        <taxon>Leptospira</taxon>
    </lineage>
</organism>
<protein>
    <submittedName>
        <fullName evidence="2">Uncharacterized protein</fullName>
    </submittedName>
</protein>
<accession>M6VBU5</accession>
<keyword evidence="1" id="KW-0812">Transmembrane</keyword>
<name>M6VBU5_9LEPT</name>
<evidence type="ECO:0000313" key="2">
    <source>
        <dbReference type="EMBL" id="AVH81583.1"/>
    </source>
</evidence>
<sequence length="60" mass="6918">MKIIKLTLARLVLNYITICLNWRFALGLDPNYGLAFMICLVSEITYTLALNTILKEKEKL</sequence>
<keyword evidence="1" id="KW-0472">Membrane</keyword>
<dbReference type="AlphaFoldDB" id="M6VBU5"/>
<geneLocation type="plasmid" evidence="2">
    <name>p2_L200901116</name>
</geneLocation>